<protein>
    <submittedName>
        <fullName evidence="1">Uncharacterized protein</fullName>
    </submittedName>
</protein>
<evidence type="ECO:0000313" key="1">
    <source>
        <dbReference type="EMBL" id="GIL97725.1"/>
    </source>
</evidence>
<dbReference type="AlphaFoldDB" id="A0A8J4G069"/>
<gene>
    <name evidence="1" type="ORF">Vretimale_3300</name>
</gene>
<sequence length="291" mass="30467">MDHFGDDIRNNGSAWNAATECSNLPNCKGFNSNGWIKTAAAPLAPESSSPVCFYTKIPAPPPPTPACLAFTGYIATPGMDHFGDDIRNNGSAWNAATECSNLPNCKGFNSNGWIKTAAAPLAPESSPVCFYTKIPAPPPPTPACLAFTGYIATPGMDHFGDDIRNNGSAWNAATECSNLPNCKGFNSNGWIKTAAAPLAPESSPVCFYTKIPAPPPPTPACLAFTGYIATPGVDHFGDDIRNNGSARNAATECSKLPNCKGFNSNGWIKTAAAPLAPESSPVCFYTKIPVS</sequence>
<proteinExistence type="predicted"/>
<comment type="caution">
    <text evidence="1">The sequence shown here is derived from an EMBL/GenBank/DDBJ whole genome shotgun (WGS) entry which is preliminary data.</text>
</comment>
<organism evidence="1 2">
    <name type="scientific">Volvox reticuliferus</name>
    <dbReference type="NCBI Taxonomy" id="1737510"/>
    <lineage>
        <taxon>Eukaryota</taxon>
        <taxon>Viridiplantae</taxon>
        <taxon>Chlorophyta</taxon>
        <taxon>core chlorophytes</taxon>
        <taxon>Chlorophyceae</taxon>
        <taxon>CS clade</taxon>
        <taxon>Chlamydomonadales</taxon>
        <taxon>Volvocaceae</taxon>
        <taxon>Volvox</taxon>
    </lineage>
</organism>
<name>A0A8J4G069_9CHLO</name>
<reference evidence="1" key="1">
    <citation type="journal article" date="2021" name="Proc. Natl. Acad. Sci. U.S.A.">
        <title>Three genomes in the algal genus Volvox reveal the fate of a haploid sex-determining region after a transition to homothallism.</title>
        <authorList>
            <person name="Yamamoto K."/>
            <person name="Hamaji T."/>
            <person name="Kawai-Toyooka H."/>
            <person name="Matsuzaki R."/>
            <person name="Takahashi F."/>
            <person name="Nishimura Y."/>
            <person name="Kawachi M."/>
            <person name="Noguchi H."/>
            <person name="Minakuchi Y."/>
            <person name="Umen J.G."/>
            <person name="Toyoda A."/>
            <person name="Nozaki H."/>
        </authorList>
    </citation>
    <scope>NUCLEOTIDE SEQUENCE</scope>
    <source>
        <strain evidence="1">NIES-3785</strain>
    </source>
</reference>
<evidence type="ECO:0000313" key="2">
    <source>
        <dbReference type="Proteomes" id="UP000722791"/>
    </source>
</evidence>
<dbReference type="EMBL" id="BNCQ01000005">
    <property type="protein sequence ID" value="GIL97725.1"/>
    <property type="molecule type" value="Genomic_DNA"/>
</dbReference>
<dbReference type="Proteomes" id="UP000722791">
    <property type="component" value="Unassembled WGS sequence"/>
</dbReference>
<accession>A0A8J4G069</accession>